<dbReference type="EMBL" id="BONC01000017">
    <property type="protein sequence ID" value="GIF56814.1"/>
    <property type="molecule type" value="Genomic_DNA"/>
</dbReference>
<evidence type="ECO:0000313" key="3">
    <source>
        <dbReference type="Proteomes" id="UP000624325"/>
    </source>
</evidence>
<dbReference type="GO" id="GO:0008168">
    <property type="term" value="F:methyltransferase activity"/>
    <property type="evidence" value="ECO:0007669"/>
    <property type="project" value="UniProtKB-KW"/>
</dbReference>
<dbReference type="GO" id="GO:0032259">
    <property type="term" value="P:methylation"/>
    <property type="evidence" value="ECO:0007669"/>
    <property type="project" value="UniProtKB-KW"/>
</dbReference>
<feature type="domain" description="Methyltransferase" evidence="1">
    <location>
        <begin position="40"/>
        <end position="138"/>
    </location>
</feature>
<evidence type="ECO:0000259" key="1">
    <source>
        <dbReference type="Pfam" id="PF13649"/>
    </source>
</evidence>
<protein>
    <submittedName>
        <fullName evidence="2">Methyltransferase</fullName>
    </submittedName>
</protein>
<dbReference type="RefSeq" id="WP_203702751.1">
    <property type="nucleotide sequence ID" value="NZ_BAAALU010000004.1"/>
</dbReference>
<name>A0ABQ4C249_9ACTN</name>
<dbReference type="Pfam" id="PF13649">
    <property type="entry name" value="Methyltransf_25"/>
    <property type="match status" value="1"/>
</dbReference>
<comment type="caution">
    <text evidence="2">The sequence shown here is derived from an EMBL/GenBank/DDBJ whole genome shotgun (WGS) entry which is preliminary data.</text>
</comment>
<dbReference type="Proteomes" id="UP000624325">
    <property type="component" value="Unassembled WGS sequence"/>
</dbReference>
<keyword evidence="2" id="KW-0808">Transferase</keyword>
<gene>
    <name evidence="2" type="ORF">Air01nite_29090</name>
</gene>
<dbReference type="InterPro" id="IPR029063">
    <property type="entry name" value="SAM-dependent_MTases_sf"/>
</dbReference>
<evidence type="ECO:0000313" key="2">
    <source>
        <dbReference type="EMBL" id="GIF56814.1"/>
    </source>
</evidence>
<accession>A0ABQ4C249</accession>
<dbReference type="Gene3D" id="3.40.50.150">
    <property type="entry name" value="Vaccinia Virus protein VP39"/>
    <property type="match status" value="1"/>
</dbReference>
<dbReference type="InterPro" id="IPR041698">
    <property type="entry name" value="Methyltransf_25"/>
</dbReference>
<keyword evidence="2" id="KW-0489">Methyltransferase</keyword>
<proteinExistence type="predicted"/>
<dbReference type="SUPFAM" id="SSF53335">
    <property type="entry name" value="S-adenosyl-L-methionine-dependent methyltransferases"/>
    <property type="match status" value="1"/>
</dbReference>
<reference evidence="2 3" key="1">
    <citation type="submission" date="2021-01" db="EMBL/GenBank/DDBJ databases">
        <title>Whole genome shotgun sequence of Asanoa iriomotensis NBRC 100142.</title>
        <authorList>
            <person name="Komaki H."/>
            <person name="Tamura T."/>
        </authorList>
    </citation>
    <scope>NUCLEOTIDE SEQUENCE [LARGE SCALE GENOMIC DNA]</scope>
    <source>
        <strain evidence="2 3">NBRC 100142</strain>
    </source>
</reference>
<keyword evidence="3" id="KW-1185">Reference proteome</keyword>
<dbReference type="CDD" id="cd02440">
    <property type="entry name" value="AdoMet_MTases"/>
    <property type="match status" value="1"/>
</dbReference>
<sequence>MSFLLEFVRDPLGVGAVAPSSPALARAATAVVPRTGAPVVVELGPGTGAFTGAIQERLGGRGRHIAVERNPRFALQLAGSHPGVEVVNADATDLAAVLAGRGLSQADVVVSGLPWAAFAESRQRGVLSAVAAVLPPDGVFTTFAYVHTRWAPPALRLRRSIAALFDEVVVGRTEWANLPPALVYYCRRPAAGIVSRWTSPRYASAISHSSSPPG</sequence>
<organism evidence="2 3">
    <name type="scientific">Asanoa iriomotensis</name>
    <dbReference type="NCBI Taxonomy" id="234613"/>
    <lineage>
        <taxon>Bacteria</taxon>
        <taxon>Bacillati</taxon>
        <taxon>Actinomycetota</taxon>
        <taxon>Actinomycetes</taxon>
        <taxon>Micromonosporales</taxon>
        <taxon>Micromonosporaceae</taxon>
        <taxon>Asanoa</taxon>
    </lineage>
</organism>